<sequence length="354" mass="40710">MSSHLDDDSANGRRDHDIHGERPQKSHPDIPSVSNRQLDMQGSLVDGGSRRSRSRSGSRIESGRLQSSHEYTPRDRPKSATATRKSRFLQRWSDDERAGRASTYEAECNRGAEKEALPYIYQQAEFIRICGDIIRKFDGEHALCKFLSLLDEGSAIDLNSYLDAQMRKKFRHLGKALYLSRTDSYLRKPDECNISLLEAFHEKRPYILQKVEAKGPYVRPTQYDQGADEPTEDHSATAMGTVSAQDTAEMLSLREMHEQGFFVDYDNVKKFMDKHAIHDVWGKTPQEQLKLMRAKDLPNDGECEETSEPWKVFDREKEIVSATKIDKVSYDRLLQSNKDFRDSFTEGKYHSSFI</sequence>
<gene>
    <name evidence="2" type="ORF">X943_002701</name>
</gene>
<accession>A0AAD9GHP4</accession>
<name>A0AAD9GHP4_BABDI</name>
<dbReference type="EMBL" id="JAHBMH010000024">
    <property type="protein sequence ID" value="KAK1938612.1"/>
    <property type="molecule type" value="Genomic_DNA"/>
</dbReference>
<evidence type="ECO:0000313" key="2">
    <source>
        <dbReference type="EMBL" id="KAK1938612.1"/>
    </source>
</evidence>
<comment type="caution">
    <text evidence="2">The sequence shown here is derived from an EMBL/GenBank/DDBJ whole genome shotgun (WGS) entry which is preliminary data.</text>
</comment>
<feature type="compositionally biased region" description="Basic and acidic residues" evidence="1">
    <location>
        <begin position="1"/>
        <end position="28"/>
    </location>
</feature>
<dbReference type="AlphaFoldDB" id="A0AAD9GHP4"/>
<keyword evidence="3" id="KW-1185">Reference proteome</keyword>
<evidence type="ECO:0000256" key="1">
    <source>
        <dbReference type="SAM" id="MobiDB-lite"/>
    </source>
</evidence>
<dbReference type="Proteomes" id="UP001195914">
    <property type="component" value="Unassembled WGS sequence"/>
</dbReference>
<protein>
    <submittedName>
        <fullName evidence="2">Uncharacterized protein</fullName>
    </submittedName>
</protein>
<feature type="region of interest" description="Disordered" evidence="1">
    <location>
        <begin position="1"/>
        <end position="94"/>
    </location>
</feature>
<proteinExistence type="predicted"/>
<reference evidence="2" key="1">
    <citation type="journal article" date="2014" name="Nucleic Acids Res.">
        <title>The evolutionary dynamics of variant antigen genes in Babesia reveal a history of genomic innovation underlying host-parasite interaction.</title>
        <authorList>
            <person name="Jackson A.P."/>
            <person name="Otto T.D."/>
            <person name="Darby A."/>
            <person name="Ramaprasad A."/>
            <person name="Xia D."/>
            <person name="Echaide I.E."/>
            <person name="Farber M."/>
            <person name="Gahlot S."/>
            <person name="Gamble J."/>
            <person name="Gupta D."/>
            <person name="Gupta Y."/>
            <person name="Jackson L."/>
            <person name="Malandrin L."/>
            <person name="Malas T.B."/>
            <person name="Moussa E."/>
            <person name="Nair M."/>
            <person name="Reid A.J."/>
            <person name="Sanders M."/>
            <person name="Sharma J."/>
            <person name="Tracey A."/>
            <person name="Quail M.A."/>
            <person name="Weir W."/>
            <person name="Wastling J.M."/>
            <person name="Hall N."/>
            <person name="Willadsen P."/>
            <person name="Lingelbach K."/>
            <person name="Shiels B."/>
            <person name="Tait A."/>
            <person name="Berriman M."/>
            <person name="Allred D.R."/>
            <person name="Pain A."/>
        </authorList>
    </citation>
    <scope>NUCLEOTIDE SEQUENCE</scope>
    <source>
        <strain evidence="2">1802A</strain>
    </source>
</reference>
<reference evidence="2" key="2">
    <citation type="submission" date="2021-05" db="EMBL/GenBank/DDBJ databases">
        <authorList>
            <person name="Pain A."/>
        </authorList>
    </citation>
    <scope>NUCLEOTIDE SEQUENCE</scope>
    <source>
        <strain evidence="2">1802A</strain>
    </source>
</reference>
<organism evidence="2 3">
    <name type="scientific">Babesia divergens</name>
    <dbReference type="NCBI Taxonomy" id="32595"/>
    <lineage>
        <taxon>Eukaryota</taxon>
        <taxon>Sar</taxon>
        <taxon>Alveolata</taxon>
        <taxon>Apicomplexa</taxon>
        <taxon>Aconoidasida</taxon>
        <taxon>Piroplasmida</taxon>
        <taxon>Babesiidae</taxon>
        <taxon>Babesia</taxon>
    </lineage>
</organism>
<evidence type="ECO:0000313" key="3">
    <source>
        <dbReference type="Proteomes" id="UP001195914"/>
    </source>
</evidence>